<dbReference type="PANTHER" id="PTHR23046">
    <property type="entry name" value="PHOSPHORIBOSYLAMINOIMIDAZOLE CARBOXYLASE CATALYTIC SUBUNIT"/>
    <property type="match status" value="1"/>
</dbReference>
<dbReference type="Pfam" id="PF00731">
    <property type="entry name" value="AIRC"/>
    <property type="match status" value="1"/>
</dbReference>
<comment type="similarity">
    <text evidence="3">Belongs to the AIR carboxylase family. Class I subfamily.</text>
</comment>
<feature type="binding site" evidence="3 5">
    <location>
        <position position="41"/>
    </location>
    <ligand>
        <name>substrate</name>
    </ligand>
</feature>
<sequence length="161" mass="16768">METKVLVVMGSRSDLPAMEGCMKQLDDFKIGYEVRVLSAHRTPNEVIKLSSEAKNRGIKVIIAAAGGAAHLAGVIASSTPLPVIGIPMQTSALGGMDSLLSTVQMPQGVPVATVAIGKAGARNAAILACQMIGLADEAVQKTIEDFKKEQAENVLAQSIVE</sequence>
<dbReference type="InterPro" id="IPR033747">
    <property type="entry name" value="PurE_ClassI"/>
</dbReference>
<dbReference type="NCBIfam" id="TIGR01162">
    <property type="entry name" value="purE"/>
    <property type="match status" value="1"/>
</dbReference>
<dbReference type="Gene3D" id="3.40.50.1970">
    <property type="match status" value="1"/>
</dbReference>
<dbReference type="Proteomes" id="UP001220658">
    <property type="component" value="Unassembled WGS sequence"/>
</dbReference>
<evidence type="ECO:0000256" key="3">
    <source>
        <dbReference type="HAMAP-Rule" id="MF_01929"/>
    </source>
</evidence>
<comment type="pathway">
    <text evidence="3 4">Purine metabolism; IMP biosynthesis via de novo pathway; 5-amino-1-(5-phospho-D-ribosyl)imidazole-4-carboxylate from 5-amino-1-(5-phospho-D-ribosyl)imidazole (N5-CAIR route): step 2/2.</text>
</comment>
<dbReference type="InterPro" id="IPR024694">
    <property type="entry name" value="PurE_prokaryotes"/>
</dbReference>
<dbReference type="PIRSF" id="PIRSF001338">
    <property type="entry name" value="AIR_carboxylase"/>
    <property type="match status" value="1"/>
</dbReference>
<evidence type="ECO:0000256" key="4">
    <source>
        <dbReference type="PIRNR" id="PIRNR001338"/>
    </source>
</evidence>
<reference evidence="8" key="2">
    <citation type="journal article" date="2018" name="BMC Genomics">
        <title>Whole genome sequencing and function prediction of 133 gut anaerobes isolated from chicken caecum in pure cultures.</title>
        <authorList>
            <person name="Medvecky M."/>
            <person name="Cejkova D."/>
            <person name="Polansky O."/>
            <person name="Karasova D."/>
            <person name="Kubasova T."/>
            <person name="Cizek A."/>
            <person name="Rychlik I."/>
        </authorList>
    </citation>
    <scope>NUCLEOTIDE SEQUENCE</scope>
    <source>
        <strain evidence="8">An178</strain>
    </source>
</reference>
<evidence type="ECO:0000313" key="8">
    <source>
        <dbReference type="EMBL" id="OUP61967.1"/>
    </source>
</evidence>
<dbReference type="RefSeq" id="WP_015535674.1">
    <property type="nucleotide sequence ID" value="NZ_CALVGX010000002.1"/>
</dbReference>
<evidence type="ECO:0000256" key="5">
    <source>
        <dbReference type="PIRSR" id="PIRSR001338-1"/>
    </source>
</evidence>
<accession>A0A1Y3VLX4</accession>
<evidence type="ECO:0000256" key="2">
    <source>
        <dbReference type="ARBA" id="ARBA00023235"/>
    </source>
</evidence>
<dbReference type="AlphaFoldDB" id="A0A1Y3VLX4"/>
<name>A0A1Y3VLX4_9FIRM</name>
<dbReference type="GO" id="GO:0034023">
    <property type="term" value="F:5-(carboxyamino)imidazole ribonucleotide mutase activity"/>
    <property type="evidence" value="ECO:0007669"/>
    <property type="project" value="UniProtKB-UniRule"/>
</dbReference>
<dbReference type="GO" id="GO:0006189">
    <property type="term" value="P:'de novo' IMP biosynthetic process"/>
    <property type="evidence" value="ECO:0007669"/>
    <property type="project" value="UniProtKB-UniRule"/>
</dbReference>
<dbReference type="Proteomes" id="UP000195447">
    <property type="component" value="Unassembled WGS sequence"/>
</dbReference>
<dbReference type="HAMAP" id="MF_01929">
    <property type="entry name" value="PurE_classI"/>
    <property type="match status" value="1"/>
</dbReference>
<proteinExistence type="inferred from homology"/>
<dbReference type="EMBL" id="JAQNCK010000011">
    <property type="protein sequence ID" value="MDC0828111.1"/>
    <property type="molecule type" value="Genomic_DNA"/>
</dbReference>
<dbReference type="GO" id="GO:0016829">
    <property type="term" value="F:lyase activity"/>
    <property type="evidence" value="ECO:0007669"/>
    <property type="project" value="UniProtKB-KW"/>
</dbReference>
<feature type="domain" description="PurE" evidence="6">
    <location>
        <begin position="3"/>
        <end position="154"/>
    </location>
</feature>
<protein>
    <recommendedName>
        <fullName evidence="3 4">N5-carboxyaminoimidazole ribonucleotide mutase</fullName>
        <shortName evidence="3 4">N5-CAIR mutase</shortName>
        <ecNumber evidence="3 4">5.4.99.18</ecNumber>
    </recommendedName>
    <alternativeName>
        <fullName evidence="3">5-(carboxyamino)imidazole ribonucleotide mutase</fullName>
    </alternativeName>
</protein>
<organism evidence="8 9">
    <name type="scientific">Faecalitalea cylindroides</name>
    <dbReference type="NCBI Taxonomy" id="39483"/>
    <lineage>
        <taxon>Bacteria</taxon>
        <taxon>Bacillati</taxon>
        <taxon>Bacillota</taxon>
        <taxon>Erysipelotrichia</taxon>
        <taxon>Erysipelotrichales</taxon>
        <taxon>Erysipelotrichaceae</taxon>
        <taxon>Faecalitalea</taxon>
    </lineage>
</organism>
<dbReference type="EMBL" id="NFKM01000001">
    <property type="protein sequence ID" value="OUP61967.1"/>
    <property type="molecule type" value="Genomic_DNA"/>
</dbReference>
<feature type="binding site" evidence="3 5">
    <location>
        <position position="11"/>
    </location>
    <ligand>
        <name>substrate</name>
    </ligand>
</feature>
<keyword evidence="1 3" id="KW-0658">Purine biosynthesis</keyword>
<comment type="function">
    <text evidence="3 4">Catalyzes the conversion of N5-carboxyaminoimidazole ribonucleotide (N5-CAIR) to 4-carboxy-5-aminoimidazole ribonucleotide (CAIR).</text>
</comment>
<evidence type="ECO:0000313" key="7">
    <source>
        <dbReference type="EMBL" id="MDC0828111.1"/>
    </source>
</evidence>
<comment type="catalytic activity">
    <reaction evidence="3 4">
        <text>5-carboxyamino-1-(5-phospho-D-ribosyl)imidazole + H(+) = 5-amino-1-(5-phospho-D-ribosyl)imidazole-4-carboxylate</text>
        <dbReference type="Rhea" id="RHEA:13193"/>
        <dbReference type="ChEBI" id="CHEBI:15378"/>
        <dbReference type="ChEBI" id="CHEBI:58730"/>
        <dbReference type="ChEBI" id="CHEBI:77657"/>
        <dbReference type="EC" id="5.4.99.18"/>
    </reaction>
</comment>
<dbReference type="UniPathway" id="UPA00074">
    <property type="reaction ID" value="UER00943"/>
</dbReference>
<dbReference type="EC" id="5.4.99.18" evidence="3 4"/>
<keyword evidence="9" id="KW-1185">Reference proteome</keyword>
<gene>
    <name evidence="3 7" type="primary">purE</name>
    <name evidence="8" type="ORF">B5F14_00855</name>
    <name evidence="7" type="ORF">POG00_05235</name>
</gene>
<keyword evidence="2 3" id="KW-0413">Isomerase</keyword>
<comment type="caution">
    <text evidence="8">The sequence shown here is derived from an EMBL/GenBank/DDBJ whole genome shotgun (WGS) entry which is preliminary data.</text>
</comment>
<reference evidence="9" key="1">
    <citation type="submission" date="2017-04" db="EMBL/GenBank/DDBJ databases">
        <title>Function of individual gut microbiota members based on whole genome sequencing of pure cultures obtained from chicken caecum.</title>
        <authorList>
            <person name="Medvecky M."/>
            <person name="Cejkova D."/>
            <person name="Polansky O."/>
            <person name="Karasova D."/>
            <person name="Kubasova T."/>
            <person name="Cizek A."/>
            <person name="Rychlik I."/>
        </authorList>
    </citation>
    <scope>NUCLEOTIDE SEQUENCE [LARGE SCALE GENOMIC DNA]</scope>
    <source>
        <strain evidence="9">An178</strain>
    </source>
</reference>
<dbReference type="SUPFAM" id="SSF52255">
    <property type="entry name" value="N5-CAIR mutase (phosphoribosylaminoimidazole carboxylase, PurE)"/>
    <property type="match status" value="1"/>
</dbReference>
<evidence type="ECO:0000256" key="1">
    <source>
        <dbReference type="ARBA" id="ARBA00022755"/>
    </source>
</evidence>
<feature type="binding site" evidence="3 5">
    <location>
        <position position="14"/>
    </location>
    <ligand>
        <name>substrate</name>
    </ligand>
</feature>
<reference evidence="7" key="3">
    <citation type="submission" date="2023-01" db="EMBL/GenBank/DDBJ databases">
        <title>Human gut microbiome strain richness.</title>
        <authorList>
            <person name="Chen-Liaw A."/>
        </authorList>
    </citation>
    <scope>NUCLEOTIDE SEQUENCE</scope>
    <source>
        <strain evidence="7">D55st1_G4_D55t1_190419</strain>
    </source>
</reference>
<dbReference type="SMART" id="SM01001">
    <property type="entry name" value="AIRC"/>
    <property type="match status" value="1"/>
</dbReference>
<dbReference type="PANTHER" id="PTHR23046:SF2">
    <property type="entry name" value="PHOSPHORIBOSYLAMINOIMIDAZOLE CARBOXYLASE"/>
    <property type="match status" value="1"/>
</dbReference>
<keyword evidence="7" id="KW-0456">Lyase</keyword>
<dbReference type="InterPro" id="IPR000031">
    <property type="entry name" value="PurE_dom"/>
</dbReference>
<evidence type="ECO:0000313" key="9">
    <source>
        <dbReference type="Proteomes" id="UP000195447"/>
    </source>
</evidence>
<evidence type="ECO:0000259" key="6">
    <source>
        <dbReference type="SMART" id="SM01001"/>
    </source>
</evidence>